<protein>
    <submittedName>
        <fullName evidence="1">Uncharacterized protein</fullName>
    </submittedName>
</protein>
<evidence type="ECO:0000313" key="1">
    <source>
        <dbReference type="EMBL" id="CAC5358995.1"/>
    </source>
</evidence>
<name>A0A6J8A0V3_MYTCO</name>
<dbReference type="Proteomes" id="UP000507470">
    <property type="component" value="Unassembled WGS sequence"/>
</dbReference>
<gene>
    <name evidence="1" type="ORF">MCOR_2025</name>
</gene>
<keyword evidence="2" id="KW-1185">Reference proteome</keyword>
<evidence type="ECO:0000313" key="2">
    <source>
        <dbReference type="Proteomes" id="UP000507470"/>
    </source>
</evidence>
<dbReference type="EMBL" id="CACVKT020000425">
    <property type="protein sequence ID" value="CAC5358995.1"/>
    <property type="molecule type" value="Genomic_DNA"/>
</dbReference>
<sequence length="269" mass="30553">MQKVSQSMKDQSLCISFDGKKIKQGLTTDSGDVDLLGFEDGLTLQKRKDDLCQLVSALETNINILERFEDEASMKCIPADIKSDENQSKKKEYAKSKFIDRGGSEWCSGKIVYVISAINAYLYDIDAHFELMNEICCHLAHLNTTENLLIFGRNIAIDQQMNCNLLPDNKDRCDHTRKIKQRSEEWFSIRKQAKVTGSTLYKAIGLENLSSMRDHFDNVICNLKEAPKNQFTIAAMQHGTDNEINAMSTLVGKILPSLFPDMEFYEEVT</sequence>
<dbReference type="OrthoDB" id="6159966at2759"/>
<dbReference type="Gene3D" id="3.90.320.10">
    <property type="match status" value="1"/>
</dbReference>
<dbReference type="AlphaFoldDB" id="A0A6J8A0V3"/>
<proteinExistence type="predicted"/>
<accession>A0A6J8A0V3</accession>
<reference evidence="1 2" key="1">
    <citation type="submission" date="2020-06" db="EMBL/GenBank/DDBJ databases">
        <authorList>
            <person name="Li R."/>
            <person name="Bekaert M."/>
        </authorList>
    </citation>
    <scope>NUCLEOTIDE SEQUENCE [LARGE SCALE GENOMIC DNA]</scope>
    <source>
        <strain evidence="2">wild</strain>
    </source>
</reference>
<dbReference type="InterPro" id="IPR011604">
    <property type="entry name" value="PDDEXK-like_dom_sf"/>
</dbReference>
<organism evidence="1 2">
    <name type="scientific">Mytilus coruscus</name>
    <name type="common">Sea mussel</name>
    <dbReference type="NCBI Taxonomy" id="42192"/>
    <lineage>
        <taxon>Eukaryota</taxon>
        <taxon>Metazoa</taxon>
        <taxon>Spiralia</taxon>
        <taxon>Lophotrochozoa</taxon>
        <taxon>Mollusca</taxon>
        <taxon>Bivalvia</taxon>
        <taxon>Autobranchia</taxon>
        <taxon>Pteriomorphia</taxon>
        <taxon>Mytilida</taxon>
        <taxon>Mytiloidea</taxon>
        <taxon>Mytilidae</taxon>
        <taxon>Mytilinae</taxon>
        <taxon>Mytilus</taxon>
    </lineage>
</organism>